<gene>
    <name evidence="1" type="ORF">DPEC_G00087020</name>
</gene>
<sequence>MGQRDIVSYETSVRRKSGIRTAAKMCRLDVESPVNKGHEQHVNISPSSRYMVGRGVKRKLSECTDPTLDLPYPQQRQMVLDLCLDKLQSCQRRADPSLHRSVLLANTFRQIQQEMRQEGVPPSLQSPPPAPSLPEPAEVPPLPSDRPNTPVASFSPSFSPSICEDDSAVTGCLGLHKRLWSDGDGKTPDLPLGSFEITNSTSYLTDLQLDDIFEDIDTSMYDPSDFSVLSCPSPRGNGGSSMGNEDNLKVFSSSSTMQVCLNDLDHIMEILVRS</sequence>
<evidence type="ECO:0000313" key="1">
    <source>
        <dbReference type="EMBL" id="KAJ8009258.1"/>
    </source>
</evidence>
<organism evidence="1 2">
    <name type="scientific">Dallia pectoralis</name>
    <name type="common">Alaska blackfish</name>
    <dbReference type="NCBI Taxonomy" id="75939"/>
    <lineage>
        <taxon>Eukaryota</taxon>
        <taxon>Metazoa</taxon>
        <taxon>Chordata</taxon>
        <taxon>Craniata</taxon>
        <taxon>Vertebrata</taxon>
        <taxon>Euteleostomi</taxon>
        <taxon>Actinopterygii</taxon>
        <taxon>Neopterygii</taxon>
        <taxon>Teleostei</taxon>
        <taxon>Protacanthopterygii</taxon>
        <taxon>Esociformes</taxon>
        <taxon>Umbridae</taxon>
        <taxon>Dallia</taxon>
    </lineage>
</organism>
<reference evidence="1" key="1">
    <citation type="submission" date="2021-05" db="EMBL/GenBank/DDBJ databases">
        <authorList>
            <person name="Pan Q."/>
            <person name="Jouanno E."/>
            <person name="Zahm M."/>
            <person name="Klopp C."/>
            <person name="Cabau C."/>
            <person name="Louis A."/>
            <person name="Berthelot C."/>
            <person name="Parey E."/>
            <person name="Roest Crollius H."/>
            <person name="Montfort J."/>
            <person name="Robinson-Rechavi M."/>
            <person name="Bouchez O."/>
            <person name="Lampietro C."/>
            <person name="Lopez Roques C."/>
            <person name="Donnadieu C."/>
            <person name="Postlethwait J."/>
            <person name="Bobe J."/>
            <person name="Dillon D."/>
            <person name="Chandos A."/>
            <person name="von Hippel F."/>
            <person name="Guiguen Y."/>
        </authorList>
    </citation>
    <scope>NUCLEOTIDE SEQUENCE</scope>
    <source>
        <strain evidence="1">YG-Jan2019</strain>
    </source>
</reference>
<keyword evidence="2" id="KW-1185">Reference proteome</keyword>
<dbReference type="Proteomes" id="UP001157502">
    <property type="component" value="Chromosome 7"/>
</dbReference>
<accession>A0ACC2H056</accession>
<protein>
    <submittedName>
        <fullName evidence="1">Uncharacterized protein</fullName>
    </submittedName>
</protein>
<evidence type="ECO:0000313" key="2">
    <source>
        <dbReference type="Proteomes" id="UP001157502"/>
    </source>
</evidence>
<name>A0ACC2H056_DALPE</name>
<proteinExistence type="predicted"/>
<dbReference type="EMBL" id="CM055734">
    <property type="protein sequence ID" value="KAJ8009258.1"/>
    <property type="molecule type" value="Genomic_DNA"/>
</dbReference>
<comment type="caution">
    <text evidence="1">The sequence shown here is derived from an EMBL/GenBank/DDBJ whole genome shotgun (WGS) entry which is preliminary data.</text>
</comment>